<accession>A0A9W8LGZ3</accession>
<proteinExistence type="predicted"/>
<dbReference type="SUPFAM" id="SSF50156">
    <property type="entry name" value="PDZ domain-like"/>
    <property type="match status" value="3"/>
</dbReference>
<dbReference type="InterPro" id="IPR009003">
    <property type="entry name" value="Peptidase_S1_PA"/>
</dbReference>
<dbReference type="Pfam" id="PF13365">
    <property type="entry name" value="Trypsin_2"/>
    <property type="match status" value="1"/>
</dbReference>
<dbReference type="AlphaFoldDB" id="A0A9W8LGZ3"/>
<dbReference type="SUPFAM" id="SSF50494">
    <property type="entry name" value="Trypsin-like serine proteases"/>
    <property type="match status" value="1"/>
</dbReference>
<dbReference type="Pfam" id="PF12812">
    <property type="entry name" value="PDZ_1"/>
    <property type="match status" value="1"/>
</dbReference>
<dbReference type="InterPro" id="IPR025926">
    <property type="entry name" value="PDZ-like_dom"/>
</dbReference>
<evidence type="ECO:0000313" key="3">
    <source>
        <dbReference type="Proteomes" id="UP001140172"/>
    </source>
</evidence>
<keyword evidence="3" id="KW-1185">Reference proteome</keyword>
<dbReference type="PANTHER" id="PTHR46366">
    <property type="entry name" value="PRO-APOPTOTIC SERINE PROTEASE NMA111"/>
    <property type="match status" value="1"/>
</dbReference>
<protein>
    <recommendedName>
        <fullName evidence="1">PDZ-like domain-containing protein</fullName>
    </recommendedName>
</protein>
<evidence type="ECO:0000259" key="1">
    <source>
        <dbReference type="Pfam" id="PF12812"/>
    </source>
</evidence>
<dbReference type="Proteomes" id="UP001140172">
    <property type="component" value="Unassembled WGS sequence"/>
</dbReference>
<dbReference type="Gene3D" id="2.30.42.10">
    <property type="match status" value="2"/>
</dbReference>
<sequence length="880" mass="96258">MSSFVTPPYSPVADRFVDGTSIAPSISPISCASSFSSTTSRYDRWTRVFELALKSVVHITTNVHVNFDTHTAGQTTATGFVVDAENGIILSNRHVMTCAPATHRARFENTESVRLMPWYYDPVFDFAFFKYNPKDLRTATPEAIRLVPEKAVEGLEIRVISCDAGQPISVSAGTIADTRKRPACAHCCFDYHEFNTFYCVAAAGTSGGSSGAPVLDIEGDAVALNVGGISKTQQSLFLPLHRIVKTLDALRQGTMPMRGTLQTMFQFEPNEFLIKAGLPLKDIYMMHPALATNKGMLRVDSIVPESPVSGKLMVGDYVFAADSQPVLDFEAILDVLDGCVGKSVMLSVFRDSALMSIAVPVTDLYRVTPSKLLRIGTGCSESRASTVFCDVSYVTATTIQVPLKGVLVCGANTLFSSAGINRGSIITSVNGTEIKDLAAFEAVLLGISPGTGMMLEYLAWNRIESPKIAIVPALPDIYVYDVMQRDPQSGYWSTKTIRTQTNSQKNIAPQEAVPVTLQKRIGDNIVFVVPTNGDAPILYDTQVEVRTLVPLDDLDPSHEQILNIDALFPKDRPNHVTQAFICDPKGNLCGMWVVHANSGIDSSHERIVFGVDIAQTLPVIERLKNKQPVHPKSLNVEFSRISLMNACVYGLSNKRASEFSRAVPHTRSVYVVCRAPGSSSGEHDLRVNDIVLKINSRWIDSVSVLSTFYDDSSIELLVCRGGKELLLRPTLLSVSSEPLRKLVHWLGMCIEPYSGLNHKQRKWPSEGVCIAKTNLSSPSGCIHGPQLITHINGRPVRNMDDLVIAIRSTHTAEHSLFVDKLVGGHITVADPVPGSLVTIKTLNRSGISQDTIIETDELNYPSSCLELPQDSMSKWVWKSI</sequence>
<comment type="caution">
    <text evidence="2">The sequence shown here is derived from an EMBL/GenBank/DDBJ whole genome shotgun (WGS) entry which is preliminary data.</text>
</comment>
<feature type="domain" description="PDZ-like" evidence="1">
    <location>
        <begin position="386"/>
        <end position="447"/>
    </location>
</feature>
<dbReference type="InterPro" id="IPR036034">
    <property type="entry name" value="PDZ_sf"/>
</dbReference>
<dbReference type="PANTHER" id="PTHR46366:SF1">
    <property type="entry name" value="PDZ DOMAIN-CONTAINING PROTEIN C1685.05"/>
    <property type="match status" value="1"/>
</dbReference>
<dbReference type="EMBL" id="JANBUM010000267">
    <property type="protein sequence ID" value="KAJ2780086.1"/>
    <property type="molecule type" value="Genomic_DNA"/>
</dbReference>
<gene>
    <name evidence="2" type="ORF">GGI15_003661</name>
</gene>
<dbReference type="Gene3D" id="2.40.10.120">
    <property type="match status" value="1"/>
</dbReference>
<reference evidence="2" key="1">
    <citation type="submission" date="2022-07" db="EMBL/GenBank/DDBJ databases">
        <title>Phylogenomic reconstructions and comparative analyses of Kickxellomycotina fungi.</title>
        <authorList>
            <person name="Reynolds N.K."/>
            <person name="Stajich J.E."/>
            <person name="Barry K."/>
            <person name="Grigoriev I.V."/>
            <person name="Crous P."/>
            <person name="Smith M.E."/>
        </authorList>
    </citation>
    <scope>NUCLEOTIDE SEQUENCE</scope>
    <source>
        <strain evidence="2">BCRC 34489</strain>
    </source>
</reference>
<evidence type="ECO:0000313" key="2">
    <source>
        <dbReference type="EMBL" id="KAJ2780086.1"/>
    </source>
</evidence>
<organism evidence="2 3">
    <name type="scientific">Coemansia interrupta</name>
    <dbReference type="NCBI Taxonomy" id="1126814"/>
    <lineage>
        <taxon>Eukaryota</taxon>
        <taxon>Fungi</taxon>
        <taxon>Fungi incertae sedis</taxon>
        <taxon>Zoopagomycota</taxon>
        <taxon>Kickxellomycotina</taxon>
        <taxon>Kickxellomycetes</taxon>
        <taxon>Kickxellales</taxon>
        <taxon>Kickxellaceae</taxon>
        <taxon>Coemansia</taxon>
    </lineage>
</organism>
<dbReference type="OrthoDB" id="5552096at2759"/>
<name>A0A9W8LGZ3_9FUNG</name>